<evidence type="ECO:0000256" key="1">
    <source>
        <dbReference type="ARBA" id="ARBA00022553"/>
    </source>
</evidence>
<feature type="domain" description="Response regulatory" evidence="7">
    <location>
        <begin position="4"/>
        <end position="120"/>
    </location>
</feature>
<evidence type="ECO:0000259" key="7">
    <source>
        <dbReference type="PROSITE" id="PS50110"/>
    </source>
</evidence>
<dbReference type="CDD" id="cd06170">
    <property type="entry name" value="LuxR_C_like"/>
    <property type="match status" value="1"/>
</dbReference>
<dbReference type="Pfam" id="PF00072">
    <property type="entry name" value="Response_reg"/>
    <property type="match status" value="1"/>
</dbReference>
<dbReference type="SMART" id="SM00421">
    <property type="entry name" value="HTH_LUXR"/>
    <property type="match status" value="1"/>
</dbReference>
<dbReference type="STRING" id="201973.SAMN04488025_10851"/>
<dbReference type="SMART" id="SM00448">
    <property type="entry name" value="REC"/>
    <property type="match status" value="1"/>
</dbReference>
<feature type="domain" description="HTH luxR-type" evidence="6">
    <location>
        <begin position="147"/>
        <end position="212"/>
    </location>
</feature>
<evidence type="ECO:0000313" key="9">
    <source>
        <dbReference type="Proteomes" id="UP000198661"/>
    </source>
</evidence>
<dbReference type="InterPro" id="IPR000792">
    <property type="entry name" value="Tscrpt_reg_LuxR_C"/>
</dbReference>
<feature type="modified residue" description="4-aspartylphosphate" evidence="5">
    <location>
        <position position="55"/>
    </location>
</feature>
<keyword evidence="9" id="KW-1185">Reference proteome</keyword>
<dbReference type="OrthoDB" id="9780153at2"/>
<dbReference type="RefSeq" id="WP_092037028.1">
    <property type="nucleotide sequence ID" value="NZ_FOOK01000008.1"/>
</dbReference>
<dbReference type="PROSITE" id="PS00622">
    <property type="entry name" value="HTH_LUXR_1"/>
    <property type="match status" value="1"/>
</dbReference>
<dbReference type="Gene3D" id="3.40.50.2300">
    <property type="match status" value="1"/>
</dbReference>
<evidence type="ECO:0000259" key="6">
    <source>
        <dbReference type="PROSITE" id="PS50043"/>
    </source>
</evidence>
<dbReference type="InterPro" id="IPR039420">
    <property type="entry name" value="WalR-like"/>
</dbReference>
<dbReference type="InterPro" id="IPR011006">
    <property type="entry name" value="CheY-like_superfamily"/>
</dbReference>
<reference evidence="8 9" key="1">
    <citation type="submission" date="2016-10" db="EMBL/GenBank/DDBJ databases">
        <authorList>
            <person name="de Groot N.N."/>
        </authorList>
    </citation>
    <scope>NUCLEOTIDE SEQUENCE [LARGE SCALE GENOMIC DNA]</scope>
    <source>
        <strain evidence="8 9">DSM 44945</strain>
    </source>
</reference>
<dbReference type="SUPFAM" id="SSF52172">
    <property type="entry name" value="CheY-like"/>
    <property type="match status" value="1"/>
</dbReference>
<dbReference type="InterPro" id="IPR058245">
    <property type="entry name" value="NreC/VraR/RcsB-like_REC"/>
</dbReference>
<keyword evidence="4" id="KW-0804">Transcription</keyword>
<evidence type="ECO:0000313" key="8">
    <source>
        <dbReference type="EMBL" id="SFF90640.1"/>
    </source>
</evidence>
<dbReference type="GO" id="GO:0003677">
    <property type="term" value="F:DNA binding"/>
    <property type="evidence" value="ECO:0007669"/>
    <property type="project" value="UniProtKB-KW"/>
</dbReference>
<accession>A0A1I2MI84</accession>
<gene>
    <name evidence="8" type="ORF">SAMN04488025_10851</name>
</gene>
<evidence type="ECO:0000256" key="4">
    <source>
        <dbReference type="ARBA" id="ARBA00023163"/>
    </source>
</evidence>
<dbReference type="PRINTS" id="PR00038">
    <property type="entry name" value="HTHLUXR"/>
</dbReference>
<keyword evidence="3 8" id="KW-0238">DNA-binding</keyword>
<dbReference type="AlphaFoldDB" id="A0A1I2MI84"/>
<dbReference type="PANTHER" id="PTHR43214">
    <property type="entry name" value="TWO-COMPONENT RESPONSE REGULATOR"/>
    <property type="match status" value="1"/>
</dbReference>
<keyword evidence="1 5" id="KW-0597">Phosphoprotein</keyword>
<dbReference type="InterPro" id="IPR001789">
    <property type="entry name" value="Sig_transdc_resp-reg_receiver"/>
</dbReference>
<evidence type="ECO:0000256" key="3">
    <source>
        <dbReference type="ARBA" id="ARBA00023125"/>
    </source>
</evidence>
<dbReference type="EMBL" id="FOOK01000008">
    <property type="protein sequence ID" value="SFF90640.1"/>
    <property type="molecule type" value="Genomic_DNA"/>
</dbReference>
<evidence type="ECO:0000256" key="2">
    <source>
        <dbReference type="ARBA" id="ARBA00023015"/>
    </source>
</evidence>
<proteinExistence type="predicted"/>
<dbReference type="CDD" id="cd17535">
    <property type="entry name" value="REC_NarL-like"/>
    <property type="match status" value="1"/>
</dbReference>
<dbReference type="Pfam" id="PF00196">
    <property type="entry name" value="GerE"/>
    <property type="match status" value="1"/>
</dbReference>
<dbReference type="InterPro" id="IPR016032">
    <property type="entry name" value="Sig_transdc_resp-reg_C-effctor"/>
</dbReference>
<dbReference type="PROSITE" id="PS50043">
    <property type="entry name" value="HTH_LUXR_2"/>
    <property type="match status" value="1"/>
</dbReference>
<evidence type="ECO:0000256" key="5">
    <source>
        <dbReference type="PROSITE-ProRule" id="PRU00169"/>
    </source>
</evidence>
<sequence length="218" mass="24219">MPIKVLLVDDHAVLRDGLSSLISLEPDMEVVGEARDGEEAINLVESTRPDVVLMDINMPGMSGVEAIRRIHAKHPQVAVLVLTMYDRDEYLYESIRAGATGYLLKDAPSGDVIAAVRSAYRGESTLHPVMARKLLDNLSGGERRMERGGGDDFLTPRELDVLKWMVKGLSNKEIAEQLFISDKTVKIHVSNIFKKLGVKSRSQAIIYAIQHNLVELEQ</sequence>
<dbReference type="Proteomes" id="UP000198661">
    <property type="component" value="Unassembled WGS sequence"/>
</dbReference>
<dbReference type="GO" id="GO:0000160">
    <property type="term" value="P:phosphorelay signal transduction system"/>
    <property type="evidence" value="ECO:0007669"/>
    <property type="project" value="InterPro"/>
</dbReference>
<protein>
    <submittedName>
        <fullName evidence="8">DNA-binding response regulator, NarL/FixJ family, contains REC and HTH domains</fullName>
    </submittedName>
</protein>
<dbReference type="PROSITE" id="PS50110">
    <property type="entry name" value="RESPONSE_REGULATORY"/>
    <property type="match status" value="1"/>
</dbReference>
<dbReference type="GO" id="GO:0006355">
    <property type="term" value="P:regulation of DNA-templated transcription"/>
    <property type="evidence" value="ECO:0007669"/>
    <property type="project" value="InterPro"/>
</dbReference>
<keyword evidence="2" id="KW-0805">Transcription regulation</keyword>
<organism evidence="8 9">
    <name type="scientific">Planifilum fulgidum</name>
    <dbReference type="NCBI Taxonomy" id="201973"/>
    <lineage>
        <taxon>Bacteria</taxon>
        <taxon>Bacillati</taxon>
        <taxon>Bacillota</taxon>
        <taxon>Bacilli</taxon>
        <taxon>Bacillales</taxon>
        <taxon>Thermoactinomycetaceae</taxon>
        <taxon>Planifilum</taxon>
    </lineage>
</organism>
<name>A0A1I2MI84_9BACL</name>
<dbReference type="SUPFAM" id="SSF46894">
    <property type="entry name" value="C-terminal effector domain of the bipartite response regulators"/>
    <property type="match status" value="1"/>
</dbReference>